<dbReference type="AlphaFoldDB" id="A0AAU9C1Y8"/>
<dbReference type="Proteomes" id="UP001321825">
    <property type="component" value="Chromosome"/>
</dbReference>
<proteinExistence type="predicted"/>
<sequence length="146" mass="16075">MAAVADVRIHGTTGERPIDRFQAQERQALGSLKDRAPFQQIRELSRKVHADACVEVDTNRYSVPWRLIGQQTQVQIETGQVKIYHGGVLVACHAEAVGKRQRRLDPAHLKGVISSPHPAPSPSVEPATSELLRPLAEYEQIAGGAW</sequence>
<feature type="domain" description="Transposase for insertion sequence element IS21-like C-terminal" evidence="1">
    <location>
        <begin position="36"/>
        <end position="105"/>
    </location>
</feature>
<gene>
    <name evidence="2" type="ORF">MIT9_P0707</name>
</gene>
<dbReference type="InterPro" id="IPR054353">
    <property type="entry name" value="IstA-like_C"/>
</dbReference>
<dbReference type="KEGG" id="mcau:MIT9_P0707"/>
<name>A0AAU9C1Y8_9GAMM</name>
<evidence type="ECO:0000259" key="1">
    <source>
        <dbReference type="Pfam" id="PF22483"/>
    </source>
</evidence>
<evidence type="ECO:0000313" key="3">
    <source>
        <dbReference type="Proteomes" id="UP001321825"/>
    </source>
</evidence>
<evidence type="ECO:0000313" key="2">
    <source>
        <dbReference type="EMBL" id="BCX81129.1"/>
    </source>
</evidence>
<reference evidence="3" key="1">
    <citation type="journal article" date="2024" name="Int. J. Syst. Evol. Microbiol.">
        <title>Methylomarinovum tepidoasis sp. nov., a moderately thermophilic methanotroph of the family Methylothermaceae isolated from a deep-sea hydrothermal field.</title>
        <authorList>
            <person name="Hirayama H."/>
            <person name="Takaki Y."/>
            <person name="Abe M."/>
            <person name="Miyazaki M."/>
            <person name="Uematsu K."/>
            <person name="Matsui Y."/>
            <person name="Takai K."/>
        </authorList>
    </citation>
    <scope>NUCLEOTIDE SEQUENCE [LARGE SCALE GENOMIC DNA]</scope>
    <source>
        <strain evidence="3">IT-9</strain>
    </source>
</reference>
<accession>A0AAU9C1Y8</accession>
<dbReference type="EMBL" id="AP024714">
    <property type="protein sequence ID" value="BCX81129.1"/>
    <property type="molecule type" value="Genomic_DNA"/>
</dbReference>
<dbReference type="Pfam" id="PF22483">
    <property type="entry name" value="Mu-transpos_C_2"/>
    <property type="match status" value="1"/>
</dbReference>
<dbReference type="PANTHER" id="PTHR35004">
    <property type="entry name" value="TRANSPOSASE RV3428C-RELATED"/>
    <property type="match status" value="1"/>
</dbReference>
<dbReference type="PANTHER" id="PTHR35004:SF7">
    <property type="entry name" value="INTEGRASE PROTEIN"/>
    <property type="match status" value="1"/>
</dbReference>
<keyword evidence="3" id="KW-1185">Reference proteome</keyword>
<protein>
    <recommendedName>
        <fullName evidence="1">Transposase for insertion sequence element IS21-like C-terminal domain-containing protein</fullName>
    </recommendedName>
</protein>
<organism evidence="2 3">
    <name type="scientific">Methylomarinovum caldicuralii</name>
    <dbReference type="NCBI Taxonomy" id="438856"/>
    <lineage>
        <taxon>Bacteria</taxon>
        <taxon>Pseudomonadati</taxon>
        <taxon>Pseudomonadota</taxon>
        <taxon>Gammaproteobacteria</taxon>
        <taxon>Methylococcales</taxon>
        <taxon>Methylothermaceae</taxon>
        <taxon>Methylomarinovum</taxon>
    </lineage>
</organism>